<feature type="non-terminal residue" evidence="1">
    <location>
        <position position="1"/>
    </location>
</feature>
<dbReference type="InterPro" id="IPR029055">
    <property type="entry name" value="Ntn_hydrolases_N"/>
</dbReference>
<dbReference type="PANTHER" id="PTHR34218:SF5">
    <property type="entry name" value="PENICILLIN ACYLASE FAMILY PROTEIN"/>
    <property type="match status" value="1"/>
</dbReference>
<organism evidence="1">
    <name type="scientific">marine sediment metagenome</name>
    <dbReference type="NCBI Taxonomy" id="412755"/>
    <lineage>
        <taxon>unclassified sequences</taxon>
        <taxon>metagenomes</taxon>
        <taxon>ecological metagenomes</taxon>
    </lineage>
</organism>
<reference evidence="1" key="1">
    <citation type="journal article" date="2014" name="Front. Microbiol.">
        <title>High frequency of phylogenetically diverse reductive dehalogenase-homologous genes in deep subseafloor sedimentary metagenomes.</title>
        <authorList>
            <person name="Kawai M."/>
            <person name="Futagami T."/>
            <person name="Toyoda A."/>
            <person name="Takaki Y."/>
            <person name="Nishi S."/>
            <person name="Hori S."/>
            <person name="Arai W."/>
            <person name="Tsubouchi T."/>
            <person name="Morono Y."/>
            <person name="Uchiyama I."/>
            <person name="Ito T."/>
            <person name="Fujiyama A."/>
            <person name="Inagaki F."/>
            <person name="Takami H."/>
        </authorList>
    </citation>
    <scope>NUCLEOTIDE SEQUENCE</scope>
    <source>
        <strain evidence="1">Expedition CK06-06</strain>
    </source>
</reference>
<dbReference type="PANTHER" id="PTHR34218">
    <property type="entry name" value="PEPTIDASE S45 PENICILLIN AMIDASE"/>
    <property type="match status" value="1"/>
</dbReference>
<accession>X0YG32</accession>
<proteinExistence type="predicted"/>
<dbReference type="Gene3D" id="3.60.20.10">
    <property type="entry name" value="Glutamine Phosphoribosylpyrophosphate, subunit 1, domain 1"/>
    <property type="match status" value="1"/>
</dbReference>
<evidence type="ECO:0008006" key="2">
    <source>
        <dbReference type="Google" id="ProtNLM"/>
    </source>
</evidence>
<gene>
    <name evidence="1" type="ORF">S01H1_76724</name>
</gene>
<evidence type="ECO:0000313" key="1">
    <source>
        <dbReference type="EMBL" id="GAG46177.1"/>
    </source>
</evidence>
<comment type="caution">
    <text evidence="1">The sequence shown here is derived from an EMBL/GenBank/DDBJ whole genome shotgun (WGS) entry which is preliminary data.</text>
</comment>
<dbReference type="GO" id="GO:0017000">
    <property type="term" value="P:antibiotic biosynthetic process"/>
    <property type="evidence" value="ECO:0007669"/>
    <property type="project" value="InterPro"/>
</dbReference>
<dbReference type="SUPFAM" id="SSF56235">
    <property type="entry name" value="N-terminal nucleophile aminohydrolases (Ntn hydrolases)"/>
    <property type="match status" value="1"/>
</dbReference>
<dbReference type="GO" id="GO:0016787">
    <property type="term" value="F:hydrolase activity"/>
    <property type="evidence" value="ECO:0007669"/>
    <property type="project" value="InterPro"/>
</dbReference>
<name>X0YG32_9ZZZZ</name>
<dbReference type="AlphaFoldDB" id="X0YG32"/>
<protein>
    <recommendedName>
        <fullName evidence="2">Penicillin acylase family protein</fullName>
    </recommendedName>
</protein>
<sequence>EIFLYQFSENLLLDEMGDDLYDDFLDSGLLRDYTIQNTVAARNSLWSDDMNTPDKSETFTDIVQKSFKETVLFLQDNHGRNTNKWQWGKIHQLTLAHPLGSMKILDWLFGFNSGPYEVGGSSHTVCPYSYPVKKPFGVTVGASHRHIYPLANWDESLTVIPTGVSGIPASAHYCDQTQLYVENKYHPDYFSRDLVEKYAEYQMIIKGK</sequence>
<dbReference type="InterPro" id="IPR002692">
    <property type="entry name" value="S45"/>
</dbReference>
<dbReference type="EMBL" id="BARS01051519">
    <property type="protein sequence ID" value="GAG46177.1"/>
    <property type="molecule type" value="Genomic_DNA"/>
</dbReference>
<dbReference type="Pfam" id="PF01804">
    <property type="entry name" value="Penicil_amidase"/>
    <property type="match status" value="1"/>
</dbReference>